<reference evidence="2" key="1">
    <citation type="journal article" date="2019" name="Int. J. Syst. Evol. Microbiol.">
        <title>The Global Catalogue of Microorganisms (GCM) 10K type strain sequencing project: providing services to taxonomists for standard genome sequencing and annotation.</title>
        <authorList>
            <consortium name="The Broad Institute Genomics Platform"/>
            <consortium name="The Broad Institute Genome Sequencing Center for Infectious Disease"/>
            <person name="Wu L."/>
            <person name="Ma J."/>
        </authorList>
    </citation>
    <scope>NUCLEOTIDE SEQUENCE [LARGE SCALE GENOMIC DNA]</scope>
    <source>
        <strain evidence="2">CECT 8010</strain>
    </source>
</reference>
<dbReference type="InterPro" id="IPR009609">
    <property type="entry name" value="Phosphonate_metab_PhnG"/>
</dbReference>
<dbReference type="NCBIfam" id="TIGR03293">
    <property type="entry name" value="PhnG_redo"/>
    <property type="match status" value="1"/>
</dbReference>
<gene>
    <name evidence="1" type="primary">phnG</name>
    <name evidence="1" type="ORF">ACFOW1_11470</name>
</gene>
<proteinExistence type="predicted"/>
<evidence type="ECO:0000313" key="1">
    <source>
        <dbReference type="EMBL" id="MFC4232515.1"/>
    </source>
</evidence>
<sequence>MMDIFYVLCECNLEPLRELVASIEPKNTIIIIKEPTVCMTMIPAEDSVEAQPFYLGEALTTACEVTVDGSMGYGICLGDEPVRAYCIAVIDAITQKPASEWQEIHHFLEKQLQLIEAAKKVEYNQILQTRVDFKIMEQE</sequence>
<dbReference type="RefSeq" id="WP_379014400.1">
    <property type="nucleotide sequence ID" value="NZ_JBHSDC010000022.1"/>
</dbReference>
<evidence type="ECO:0000313" key="2">
    <source>
        <dbReference type="Proteomes" id="UP001595906"/>
    </source>
</evidence>
<keyword evidence="1" id="KW-0456">Lyase</keyword>
<dbReference type="EMBL" id="JBHSDC010000022">
    <property type="protein sequence ID" value="MFC4232515.1"/>
    <property type="molecule type" value="Genomic_DNA"/>
</dbReference>
<comment type="caution">
    <text evidence="1">The sequence shown here is derived from an EMBL/GenBank/DDBJ whole genome shotgun (WGS) entry which is preliminary data.</text>
</comment>
<protein>
    <submittedName>
        <fullName evidence="1">Phosphonate C-P lyase system protein PhnG</fullName>
    </submittedName>
</protein>
<name>A0ABV8PZ13_9BACT</name>
<accession>A0ABV8PZ13</accession>
<dbReference type="Pfam" id="PF06754">
    <property type="entry name" value="PhnG"/>
    <property type="match status" value="1"/>
</dbReference>
<organism evidence="1 2">
    <name type="scientific">Parasediminibacterium paludis</name>
    <dbReference type="NCBI Taxonomy" id="908966"/>
    <lineage>
        <taxon>Bacteria</taxon>
        <taxon>Pseudomonadati</taxon>
        <taxon>Bacteroidota</taxon>
        <taxon>Chitinophagia</taxon>
        <taxon>Chitinophagales</taxon>
        <taxon>Chitinophagaceae</taxon>
        <taxon>Parasediminibacterium</taxon>
    </lineage>
</organism>
<dbReference type="Proteomes" id="UP001595906">
    <property type="component" value="Unassembled WGS sequence"/>
</dbReference>
<dbReference type="GO" id="GO:0016829">
    <property type="term" value="F:lyase activity"/>
    <property type="evidence" value="ECO:0007669"/>
    <property type="project" value="UniProtKB-KW"/>
</dbReference>
<keyword evidence="2" id="KW-1185">Reference proteome</keyword>